<dbReference type="AlphaFoldDB" id="A0ABD2NLT6"/>
<feature type="region of interest" description="Disordered" evidence="1">
    <location>
        <begin position="62"/>
        <end position="105"/>
    </location>
</feature>
<sequence length="105" mass="11434">MWTVIMMRMMVNLNKTVEVLSLQNELKVAKIEFNCAKTIITGLERAISDKETVISLLNGKRSMTPTLAPKSGVADNSEFSGSHGNSGKIDLSNQKPSRAPSTVEP</sequence>
<dbReference type="Proteomes" id="UP001516400">
    <property type="component" value="Unassembled WGS sequence"/>
</dbReference>
<gene>
    <name evidence="2" type="ORF">HHI36_017169</name>
</gene>
<dbReference type="EMBL" id="JABFTP020000124">
    <property type="protein sequence ID" value="KAL3279663.1"/>
    <property type="molecule type" value="Genomic_DNA"/>
</dbReference>
<comment type="caution">
    <text evidence="2">The sequence shown here is derived from an EMBL/GenBank/DDBJ whole genome shotgun (WGS) entry which is preliminary data.</text>
</comment>
<evidence type="ECO:0000256" key="1">
    <source>
        <dbReference type="SAM" id="MobiDB-lite"/>
    </source>
</evidence>
<protein>
    <submittedName>
        <fullName evidence="2">Uncharacterized protein</fullName>
    </submittedName>
</protein>
<evidence type="ECO:0000313" key="2">
    <source>
        <dbReference type="EMBL" id="KAL3279663.1"/>
    </source>
</evidence>
<evidence type="ECO:0000313" key="3">
    <source>
        <dbReference type="Proteomes" id="UP001516400"/>
    </source>
</evidence>
<accession>A0ABD2NLT6</accession>
<organism evidence="2 3">
    <name type="scientific">Cryptolaemus montrouzieri</name>
    <dbReference type="NCBI Taxonomy" id="559131"/>
    <lineage>
        <taxon>Eukaryota</taxon>
        <taxon>Metazoa</taxon>
        <taxon>Ecdysozoa</taxon>
        <taxon>Arthropoda</taxon>
        <taxon>Hexapoda</taxon>
        <taxon>Insecta</taxon>
        <taxon>Pterygota</taxon>
        <taxon>Neoptera</taxon>
        <taxon>Endopterygota</taxon>
        <taxon>Coleoptera</taxon>
        <taxon>Polyphaga</taxon>
        <taxon>Cucujiformia</taxon>
        <taxon>Coccinelloidea</taxon>
        <taxon>Coccinellidae</taxon>
        <taxon>Scymninae</taxon>
        <taxon>Scymnini</taxon>
        <taxon>Cryptolaemus</taxon>
    </lineage>
</organism>
<reference evidence="2 3" key="1">
    <citation type="journal article" date="2021" name="BMC Biol.">
        <title>Horizontally acquired antibacterial genes associated with adaptive radiation of ladybird beetles.</title>
        <authorList>
            <person name="Li H.S."/>
            <person name="Tang X.F."/>
            <person name="Huang Y.H."/>
            <person name="Xu Z.Y."/>
            <person name="Chen M.L."/>
            <person name="Du X.Y."/>
            <person name="Qiu B.Y."/>
            <person name="Chen P.T."/>
            <person name="Zhang W."/>
            <person name="Slipinski A."/>
            <person name="Escalona H.E."/>
            <person name="Waterhouse R.M."/>
            <person name="Zwick A."/>
            <person name="Pang H."/>
        </authorList>
    </citation>
    <scope>NUCLEOTIDE SEQUENCE [LARGE SCALE GENOMIC DNA]</scope>
    <source>
        <strain evidence="2">SYSU2018</strain>
    </source>
</reference>
<name>A0ABD2NLT6_9CUCU</name>
<keyword evidence="3" id="KW-1185">Reference proteome</keyword>
<feature type="compositionally biased region" description="Polar residues" evidence="1">
    <location>
        <begin position="77"/>
        <end position="105"/>
    </location>
</feature>
<proteinExistence type="predicted"/>